<reference evidence="1" key="1">
    <citation type="journal article" date="2013" name="J. Plant Res.">
        <title>Effect of fungi and light on seed germination of three Opuntia species from semiarid lands of central Mexico.</title>
        <authorList>
            <person name="Delgado-Sanchez P."/>
            <person name="Jimenez-Bremont J.F."/>
            <person name="Guerrero-Gonzalez Mde L."/>
            <person name="Flores J."/>
        </authorList>
    </citation>
    <scope>NUCLEOTIDE SEQUENCE</scope>
    <source>
        <tissue evidence="1">Cladode</tissue>
    </source>
</reference>
<evidence type="ECO:0000313" key="1">
    <source>
        <dbReference type="EMBL" id="MBA4616277.1"/>
    </source>
</evidence>
<name>A0A7C8YEG8_OPUST</name>
<organism evidence="1">
    <name type="scientific">Opuntia streptacantha</name>
    <name type="common">Prickly pear cactus</name>
    <name type="synonym">Opuntia cardona</name>
    <dbReference type="NCBI Taxonomy" id="393608"/>
    <lineage>
        <taxon>Eukaryota</taxon>
        <taxon>Viridiplantae</taxon>
        <taxon>Streptophyta</taxon>
        <taxon>Embryophyta</taxon>
        <taxon>Tracheophyta</taxon>
        <taxon>Spermatophyta</taxon>
        <taxon>Magnoliopsida</taxon>
        <taxon>eudicotyledons</taxon>
        <taxon>Gunneridae</taxon>
        <taxon>Pentapetalae</taxon>
        <taxon>Caryophyllales</taxon>
        <taxon>Cactineae</taxon>
        <taxon>Cactaceae</taxon>
        <taxon>Opuntioideae</taxon>
        <taxon>Opuntia</taxon>
    </lineage>
</organism>
<accession>A0A7C8YEG8</accession>
<dbReference type="AlphaFoldDB" id="A0A7C8YEG8"/>
<proteinExistence type="predicted"/>
<reference evidence="1" key="2">
    <citation type="submission" date="2020-07" db="EMBL/GenBank/DDBJ databases">
        <authorList>
            <person name="Vera ALvarez R."/>
            <person name="Arias-Moreno D.M."/>
            <person name="Jimenez-Jacinto V."/>
            <person name="Jimenez-Bremont J.F."/>
            <person name="Swaminathan K."/>
            <person name="Moose S.P."/>
            <person name="Guerrero-Gonzalez M.L."/>
            <person name="Marino-Ramirez L."/>
            <person name="Landsman D."/>
            <person name="Rodriguez-Kessler M."/>
            <person name="Delgado-Sanchez P."/>
        </authorList>
    </citation>
    <scope>NUCLEOTIDE SEQUENCE</scope>
    <source>
        <tissue evidence="1">Cladode</tissue>
    </source>
</reference>
<sequence length="156" mass="17345">MSRTTISFKVPSFTLYIANFLPYLNSTPSCWPSKLERLISPDLGASIVNLVQDSWTPYSFIIQPYFSLSLNMHRHPPSIVKRKSTILSPSIEQGGGTSQNFSAAKSKATMTSLDSVRLVADQWICPSTKTPLSNISPTERGDGELSTLFQEPLFRE</sequence>
<dbReference type="EMBL" id="GISG01010813">
    <property type="protein sequence ID" value="MBA4616277.1"/>
    <property type="molecule type" value="Transcribed_RNA"/>
</dbReference>
<protein>
    <submittedName>
        <fullName evidence="1">Uncharacterized protein</fullName>
    </submittedName>
</protein>